<gene>
    <name evidence="1" type="ORF">H9Y05_04860</name>
</gene>
<dbReference type="Pfam" id="PF20330">
    <property type="entry name" value="DUF6625"/>
    <property type="match status" value="1"/>
</dbReference>
<evidence type="ECO:0000313" key="2">
    <source>
        <dbReference type="Proteomes" id="UP000652681"/>
    </source>
</evidence>
<dbReference type="Proteomes" id="UP000652681">
    <property type="component" value="Unassembled WGS sequence"/>
</dbReference>
<comment type="caution">
    <text evidence="1">The sequence shown here is derived from an EMBL/GenBank/DDBJ whole genome shotgun (WGS) entry which is preliminary data.</text>
</comment>
<organism evidence="1 2">
    <name type="scientific">Taishania pollutisoli</name>
    <dbReference type="NCBI Taxonomy" id="2766479"/>
    <lineage>
        <taxon>Bacteria</taxon>
        <taxon>Pseudomonadati</taxon>
        <taxon>Bacteroidota</taxon>
        <taxon>Flavobacteriia</taxon>
        <taxon>Flavobacteriales</taxon>
        <taxon>Crocinitomicaceae</taxon>
        <taxon>Taishania</taxon>
    </lineage>
</organism>
<evidence type="ECO:0000313" key="1">
    <source>
        <dbReference type="EMBL" id="MBC9811802.1"/>
    </source>
</evidence>
<protein>
    <submittedName>
        <fullName evidence="1">Uncharacterized protein</fullName>
    </submittedName>
</protein>
<dbReference type="RefSeq" id="WP_163490762.1">
    <property type="nucleotide sequence ID" value="NZ_JACVEL010000002.1"/>
</dbReference>
<keyword evidence="2" id="KW-1185">Reference proteome</keyword>
<sequence>MQSIIFIVPYFGKWPEWMDLYIDSIRRNPTIDFLFITDCDTAVLTDIPNISFRQITFEEYISRYKKMLGEDIQITDPYKICDLRPFFGIIHEQDIHKYDFFGWTDTDLFFGNIRSFYTNDILQRYQVLSTHAIRLSGHCTLLKNTPKYRTIGYQIYQWEEALKNPDFIGIDEHGMTNALCMTFLDKVAEKLKCSINNRLLNGLRKWKARKYYFVEQYTTPFTSIPWIDGSLNSMQPDEWTYDKGIITNKRDKDRRFMYIHLMNFKSGKWRHDGTKAPWEEKEISMDIHPDYRITIDRHGIRTQL</sequence>
<proteinExistence type="predicted"/>
<dbReference type="EMBL" id="JACVEL010000002">
    <property type="protein sequence ID" value="MBC9811802.1"/>
    <property type="molecule type" value="Genomic_DNA"/>
</dbReference>
<name>A0A8J6PBI3_9FLAO</name>
<dbReference type="InterPro" id="IPR046733">
    <property type="entry name" value="DUF6625"/>
</dbReference>
<dbReference type="AlphaFoldDB" id="A0A8J6PBI3"/>
<accession>A0A8J6PBI3</accession>
<reference evidence="1" key="1">
    <citation type="submission" date="2020-09" db="EMBL/GenBank/DDBJ databases">
        <title>Taishania pollutisoli gen. nov., sp. nov., Isolated from Tetrabromobisphenol A-Contaminated Soil.</title>
        <authorList>
            <person name="Chen Q."/>
        </authorList>
    </citation>
    <scope>NUCLEOTIDE SEQUENCE</scope>
    <source>
        <strain evidence="1">CZZ-1</strain>
    </source>
</reference>